<keyword evidence="1" id="KW-1185">Reference proteome</keyword>
<dbReference type="AlphaFoldDB" id="A0A0M3HM19"/>
<name>A0A0M3HM19_ASCLU</name>
<organism evidence="1 2">
    <name type="scientific">Ascaris lumbricoides</name>
    <name type="common">Giant roundworm</name>
    <dbReference type="NCBI Taxonomy" id="6252"/>
    <lineage>
        <taxon>Eukaryota</taxon>
        <taxon>Metazoa</taxon>
        <taxon>Ecdysozoa</taxon>
        <taxon>Nematoda</taxon>
        <taxon>Chromadorea</taxon>
        <taxon>Rhabditida</taxon>
        <taxon>Spirurina</taxon>
        <taxon>Ascaridomorpha</taxon>
        <taxon>Ascaridoidea</taxon>
        <taxon>Ascarididae</taxon>
        <taxon>Ascaris</taxon>
    </lineage>
</organism>
<accession>A0A0M3HM19</accession>
<evidence type="ECO:0000313" key="1">
    <source>
        <dbReference type="Proteomes" id="UP000036681"/>
    </source>
</evidence>
<protein>
    <submittedName>
        <fullName evidence="2">Prohibitin</fullName>
    </submittedName>
</protein>
<proteinExistence type="predicted"/>
<dbReference type="Proteomes" id="UP000036681">
    <property type="component" value="Unplaced"/>
</dbReference>
<dbReference type="WBParaSite" id="ALUE_0000256401-mRNA-1">
    <property type="protein sequence ID" value="ALUE_0000256401-mRNA-1"/>
    <property type="gene ID" value="ALUE_0000256401"/>
</dbReference>
<evidence type="ECO:0000313" key="2">
    <source>
        <dbReference type="WBParaSite" id="ALUE_0000256401-mRNA-1"/>
    </source>
</evidence>
<sequence>LIVFPRIEFFAVRQNSTDSVEGKKALHTSAAQLAAPTTTAADAVKKVAPPLIETRTSPLMLVNNRCEEVDVLLS</sequence>
<reference evidence="2" key="1">
    <citation type="submission" date="2017-02" db="UniProtKB">
        <authorList>
            <consortium name="WormBaseParasite"/>
        </authorList>
    </citation>
    <scope>IDENTIFICATION</scope>
</reference>